<dbReference type="EMBL" id="JAULSN010000008">
    <property type="protein sequence ID" value="KAK3365979.1"/>
    <property type="molecule type" value="Genomic_DNA"/>
</dbReference>
<reference evidence="2" key="2">
    <citation type="submission" date="2023-06" db="EMBL/GenBank/DDBJ databases">
        <authorList>
            <consortium name="Lawrence Berkeley National Laboratory"/>
            <person name="Haridas S."/>
            <person name="Hensen N."/>
            <person name="Bonometti L."/>
            <person name="Westerberg I."/>
            <person name="Brannstrom I.O."/>
            <person name="Guillou S."/>
            <person name="Cros-Aarteil S."/>
            <person name="Calhoun S."/>
            <person name="Kuo A."/>
            <person name="Mondo S."/>
            <person name="Pangilinan J."/>
            <person name="Riley R."/>
            <person name="Labutti K."/>
            <person name="Andreopoulos B."/>
            <person name="Lipzen A."/>
            <person name="Chen C."/>
            <person name="Yanf M."/>
            <person name="Daum C."/>
            <person name="Ng V."/>
            <person name="Clum A."/>
            <person name="Steindorff A."/>
            <person name="Ohm R."/>
            <person name="Martin F."/>
            <person name="Silar P."/>
            <person name="Natvig D."/>
            <person name="Lalanne C."/>
            <person name="Gautier V."/>
            <person name="Ament-Velasquez S.L."/>
            <person name="Kruys A."/>
            <person name="Hutchinson M.I."/>
            <person name="Powell A.J."/>
            <person name="Barry K."/>
            <person name="Miller A.N."/>
            <person name="Grigoriev I.V."/>
            <person name="Debuchy R."/>
            <person name="Gladieux P."/>
            <person name="Thoren M.H."/>
            <person name="Johannesson H."/>
        </authorList>
    </citation>
    <scope>NUCLEOTIDE SEQUENCE</scope>
    <source>
        <strain evidence="2">CBS 958.72</strain>
    </source>
</reference>
<name>A0AAE0JX47_9PEZI</name>
<organism evidence="2 3">
    <name type="scientific">Lasiosphaeria ovina</name>
    <dbReference type="NCBI Taxonomy" id="92902"/>
    <lineage>
        <taxon>Eukaryota</taxon>
        <taxon>Fungi</taxon>
        <taxon>Dikarya</taxon>
        <taxon>Ascomycota</taxon>
        <taxon>Pezizomycotina</taxon>
        <taxon>Sordariomycetes</taxon>
        <taxon>Sordariomycetidae</taxon>
        <taxon>Sordariales</taxon>
        <taxon>Lasiosphaeriaceae</taxon>
        <taxon>Lasiosphaeria</taxon>
    </lineage>
</organism>
<dbReference type="Proteomes" id="UP001287356">
    <property type="component" value="Unassembled WGS sequence"/>
</dbReference>
<gene>
    <name evidence="2" type="ORF">B0T24DRAFT_683033</name>
</gene>
<evidence type="ECO:0000256" key="1">
    <source>
        <dbReference type="SAM" id="Phobius"/>
    </source>
</evidence>
<keyword evidence="1" id="KW-0812">Transmembrane</keyword>
<protein>
    <submittedName>
        <fullName evidence="2">Uncharacterized protein</fullName>
    </submittedName>
</protein>
<feature type="transmembrane region" description="Helical" evidence="1">
    <location>
        <begin position="233"/>
        <end position="254"/>
    </location>
</feature>
<dbReference type="AlphaFoldDB" id="A0AAE0JX47"/>
<evidence type="ECO:0000313" key="2">
    <source>
        <dbReference type="EMBL" id="KAK3365979.1"/>
    </source>
</evidence>
<keyword evidence="1" id="KW-1133">Transmembrane helix</keyword>
<feature type="transmembrane region" description="Helical" evidence="1">
    <location>
        <begin position="72"/>
        <end position="91"/>
    </location>
</feature>
<feature type="transmembrane region" description="Helical" evidence="1">
    <location>
        <begin position="201"/>
        <end position="227"/>
    </location>
</feature>
<keyword evidence="1" id="KW-0472">Membrane</keyword>
<evidence type="ECO:0000313" key="3">
    <source>
        <dbReference type="Proteomes" id="UP001287356"/>
    </source>
</evidence>
<keyword evidence="3" id="KW-1185">Reference proteome</keyword>
<comment type="caution">
    <text evidence="2">The sequence shown here is derived from an EMBL/GenBank/DDBJ whole genome shotgun (WGS) entry which is preliminary data.</text>
</comment>
<proteinExistence type="predicted"/>
<reference evidence="2" key="1">
    <citation type="journal article" date="2023" name="Mol. Phylogenet. Evol.">
        <title>Genome-scale phylogeny and comparative genomics of the fungal order Sordariales.</title>
        <authorList>
            <person name="Hensen N."/>
            <person name="Bonometti L."/>
            <person name="Westerberg I."/>
            <person name="Brannstrom I.O."/>
            <person name="Guillou S."/>
            <person name="Cros-Aarteil S."/>
            <person name="Calhoun S."/>
            <person name="Haridas S."/>
            <person name="Kuo A."/>
            <person name="Mondo S."/>
            <person name="Pangilinan J."/>
            <person name="Riley R."/>
            <person name="LaButti K."/>
            <person name="Andreopoulos B."/>
            <person name="Lipzen A."/>
            <person name="Chen C."/>
            <person name="Yan M."/>
            <person name="Daum C."/>
            <person name="Ng V."/>
            <person name="Clum A."/>
            <person name="Steindorff A."/>
            <person name="Ohm R.A."/>
            <person name="Martin F."/>
            <person name="Silar P."/>
            <person name="Natvig D.O."/>
            <person name="Lalanne C."/>
            <person name="Gautier V."/>
            <person name="Ament-Velasquez S.L."/>
            <person name="Kruys A."/>
            <person name="Hutchinson M.I."/>
            <person name="Powell A.J."/>
            <person name="Barry K."/>
            <person name="Miller A.N."/>
            <person name="Grigoriev I.V."/>
            <person name="Debuchy R."/>
            <person name="Gladieux P."/>
            <person name="Hiltunen Thoren M."/>
            <person name="Johannesson H."/>
        </authorList>
    </citation>
    <scope>NUCLEOTIDE SEQUENCE</scope>
    <source>
        <strain evidence="2">CBS 958.72</strain>
    </source>
</reference>
<sequence length="260" mass="27740">MATRRLLMLAKRAILASPFLAITWLCFTQMDFAKLGEHPQAALRFYGVAAVDKTFRGVTVTFSPSALGYDPVSAWQMLSFLTDLGPVYAVWTLESCRAGKACATFWTTLSQLVGIGSAGPPADFALLLPLILALHNAEVLAAYVAPDLATRHYWTWAWQLSPTWIGLANSVGAHTVVPLLRRRFAGSKASSSLLLPSSPRTVLAGVGLVAAGFDELCSFVAGFLWLAYSVGDLYAAGLIKGGLDLVPLALLLIIGAKRAA</sequence>
<feature type="transmembrane region" description="Helical" evidence="1">
    <location>
        <begin position="156"/>
        <end position="180"/>
    </location>
</feature>
<accession>A0AAE0JX47</accession>